<evidence type="ECO:0000259" key="7">
    <source>
        <dbReference type="Pfam" id="PF00884"/>
    </source>
</evidence>
<protein>
    <submittedName>
        <fullName evidence="8">Arylsulfatase</fullName>
    </submittedName>
</protein>
<dbReference type="SUPFAM" id="SSF49899">
    <property type="entry name" value="Concanavalin A-like lectins/glucanases"/>
    <property type="match status" value="1"/>
</dbReference>
<feature type="domain" description="Sulfatase N-terminal" evidence="7">
    <location>
        <begin position="428"/>
        <end position="771"/>
    </location>
</feature>
<dbReference type="InterPro" id="IPR013320">
    <property type="entry name" value="ConA-like_dom_sf"/>
</dbReference>
<evidence type="ECO:0000313" key="9">
    <source>
        <dbReference type="Proteomes" id="UP000366872"/>
    </source>
</evidence>
<accession>A0A6C2TV56</accession>
<evidence type="ECO:0000256" key="5">
    <source>
        <dbReference type="ARBA" id="ARBA00022801"/>
    </source>
</evidence>
<dbReference type="PANTHER" id="PTHR42693">
    <property type="entry name" value="ARYLSULFATASE FAMILY MEMBER"/>
    <property type="match status" value="1"/>
</dbReference>
<dbReference type="Pfam" id="PF13385">
    <property type="entry name" value="Laminin_G_3"/>
    <property type="match status" value="1"/>
</dbReference>
<sequence length="1282" mass="136752">MKRLNTGAGAFQPPMATAGTRMSPLRLGLLFVLLFSGIADAGLVHHYRLDETFQHETIADSEGTIDGSSTELLRGRGGQIAGSMQFAEEDGDQIDFGAANLLIPSGDFSITAWIRFSSDGMDENERILDCSNGDAFGAMSSGFNFKKQNGTLRAFVGDGVNKVASSTAKSAVVQEQWQLVALRFSVSSAPGSVSDGLVSVTAVPFTNAVMSASGVAAKTDSVGHNLGAVVSATNLLAGAPTGIAASAGLSFDGLMDDIRIHDTFLTDQELADLHNVTVPVASCLRWIFNVDGDSEGWSALNASSNTVADGDYVLVASSADPQLLSPDHLDLDLTGISRVFIKAKNGSASTNGSVFFQTLENPSFVGNSVGFTVVSNDPDTTTYAVDMSVHSNWNGTLTRLRIDLPDGATPGDEIRFDRIAVGESGNRPNVIVMLADDLGWMDVTVNGSDYYQTPNVERLAAAGMNFPNAHSANPLCSPTRAGILTGLYPARVRFNTPNGHSTTVTLDPKVNATANAYLPSTTVGSRSRLPNGYVTYAELMKQTGYSTAFLGKWHLGMDEYVPENQGFDFVIGGRQHSGPPGGYFAPFSGDSNIPADWPDGSPVTTDDHVNDLLAAWAADFVGDNRNQPFLMNLWWYDVHGPFQAKPEVRANYVGLAGTDGRQDSPTMAAMIEVMDDGVGTVLDKLEELGLTDDTIIFFTGDNGGWMYSWIAEDLAVPTDNFPSRAGKACIWDGGTHVPFIVNWPGRVAGGTVNSNNVNNLDIYATVLGMLDLEPYEGYPLDSESLVPSLLGQAPANSNTVFVQFPQAPPATGTFPGVWVRQGDMKLIRFFHGNGGTGNHRYELYNITADPGEEHNLAPGNPALVAQLDALIEQHLVDTEALVPVANPSYVPPAFDGWIPNDGVWVQDGTGGRLKLVSNSFLPALDSPDLSARAVPAKVRVTMTSRSYGPGRIGWKLPGDTEWLGAQSVSFPVSHNNVERTIEVPINPGAPVVRLRFQPSSGYFETDVLEILVFDSAGGLIESMSLLDTDGDGTTDGDENAVARNPNDPADLGFHFNGQNDFEGWDTNPQNMVGFVVSNGAVQGTTTSSDPHFENHGVGFDSAPVPAVTLRMKASANAAVQLYWAPQGGGFVGNFLSETYTGGGDWQVLEFILEGNAGWDGNVIDKLRVDPIGTSGATFEIDWIRSANGDADDDGFEDWAEIIAGTDRLDPSENKFVISAAEIPVQVDGKAGRVYYLQWTESLVPTGWGTVETAGPLASDQTVFFSSGTPSTNGFYRVLVEYP</sequence>
<dbReference type="InterPro" id="IPR000917">
    <property type="entry name" value="Sulfatase_N"/>
</dbReference>
<dbReference type="SUPFAM" id="SSF53649">
    <property type="entry name" value="Alkaline phosphatase-like"/>
    <property type="match status" value="1"/>
</dbReference>
<dbReference type="Gene3D" id="3.40.720.10">
    <property type="entry name" value="Alkaline Phosphatase, subunit A"/>
    <property type="match status" value="1"/>
</dbReference>
<comment type="similarity">
    <text evidence="2">Belongs to the sulfatase family.</text>
</comment>
<name>A0A6C2TV56_PONDE</name>
<dbReference type="RefSeq" id="WP_136077222.1">
    <property type="nucleotide sequence ID" value="NZ_CAAHFG010000001.1"/>
</dbReference>
<evidence type="ECO:0000256" key="1">
    <source>
        <dbReference type="ARBA" id="ARBA00001913"/>
    </source>
</evidence>
<dbReference type="InterPro" id="IPR050738">
    <property type="entry name" value="Sulfatase"/>
</dbReference>
<evidence type="ECO:0000256" key="3">
    <source>
        <dbReference type="ARBA" id="ARBA00022723"/>
    </source>
</evidence>
<dbReference type="CDD" id="cd16144">
    <property type="entry name" value="ARS_like"/>
    <property type="match status" value="1"/>
</dbReference>
<organism evidence="8 9">
    <name type="scientific">Pontiella desulfatans</name>
    <dbReference type="NCBI Taxonomy" id="2750659"/>
    <lineage>
        <taxon>Bacteria</taxon>
        <taxon>Pseudomonadati</taxon>
        <taxon>Kiritimatiellota</taxon>
        <taxon>Kiritimatiellia</taxon>
        <taxon>Kiritimatiellales</taxon>
        <taxon>Pontiellaceae</taxon>
        <taxon>Pontiella</taxon>
    </lineage>
</organism>
<reference evidence="8 9" key="1">
    <citation type="submission" date="2019-04" db="EMBL/GenBank/DDBJ databases">
        <authorList>
            <person name="Van Vliet M D."/>
        </authorList>
    </citation>
    <scope>NUCLEOTIDE SEQUENCE [LARGE SCALE GENOMIC DNA]</scope>
    <source>
        <strain evidence="8 9">F1</strain>
    </source>
</reference>
<dbReference type="InterPro" id="IPR017850">
    <property type="entry name" value="Alkaline_phosphatase_core_sf"/>
</dbReference>
<dbReference type="PROSITE" id="PS00523">
    <property type="entry name" value="SULFATASE_1"/>
    <property type="match status" value="1"/>
</dbReference>
<keyword evidence="5" id="KW-0378">Hydrolase</keyword>
<dbReference type="EMBL" id="CAAHFG010000001">
    <property type="protein sequence ID" value="VGO11469.1"/>
    <property type="molecule type" value="Genomic_DNA"/>
</dbReference>
<keyword evidence="9" id="KW-1185">Reference proteome</keyword>
<dbReference type="GO" id="GO:0004065">
    <property type="term" value="F:arylsulfatase activity"/>
    <property type="evidence" value="ECO:0007669"/>
    <property type="project" value="TreeGrafter"/>
</dbReference>
<evidence type="ECO:0000256" key="2">
    <source>
        <dbReference type="ARBA" id="ARBA00008779"/>
    </source>
</evidence>
<gene>
    <name evidence="8" type="primary">atsA_4</name>
    <name evidence="8" type="ORF">PDESU_00013</name>
</gene>
<evidence type="ECO:0000313" key="8">
    <source>
        <dbReference type="EMBL" id="VGO11469.1"/>
    </source>
</evidence>
<comment type="cofactor">
    <cofactor evidence="1">
        <name>Ca(2+)</name>
        <dbReference type="ChEBI" id="CHEBI:29108"/>
    </cofactor>
</comment>
<dbReference type="Gene3D" id="2.60.120.200">
    <property type="match status" value="1"/>
</dbReference>
<dbReference type="GO" id="GO:0046872">
    <property type="term" value="F:metal ion binding"/>
    <property type="evidence" value="ECO:0007669"/>
    <property type="project" value="UniProtKB-KW"/>
</dbReference>
<keyword evidence="6" id="KW-0106">Calcium</keyword>
<keyword evidence="3" id="KW-0479">Metal-binding</keyword>
<dbReference type="InterPro" id="IPR024607">
    <property type="entry name" value="Sulfatase_CS"/>
</dbReference>
<dbReference type="PANTHER" id="PTHR42693:SF42">
    <property type="entry name" value="ARYLSULFATASE G"/>
    <property type="match status" value="1"/>
</dbReference>
<dbReference type="Pfam" id="PF00884">
    <property type="entry name" value="Sulfatase"/>
    <property type="match status" value="1"/>
</dbReference>
<evidence type="ECO:0000256" key="6">
    <source>
        <dbReference type="ARBA" id="ARBA00022837"/>
    </source>
</evidence>
<proteinExistence type="inferred from homology"/>
<dbReference type="Gene3D" id="3.30.1120.10">
    <property type="match status" value="1"/>
</dbReference>
<dbReference type="Proteomes" id="UP000366872">
    <property type="component" value="Unassembled WGS sequence"/>
</dbReference>
<evidence type="ECO:0000256" key="4">
    <source>
        <dbReference type="ARBA" id="ARBA00022729"/>
    </source>
</evidence>
<keyword evidence="4" id="KW-0732">Signal</keyword>